<sequence>MESARILVFDN</sequence>
<reference evidence="1" key="1">
    <citation type="submission" date="2021-06" db="EMBL/GenBank/DDBJ databases">
        <authorList>
            <person name="Hodson N. C."/>
            <person name="Mongue J. A."/>
            <person name="Jaron S. K."/>
        </authorList>
    </citation>
    <scope>NUCLEOTIDE SEQUENCE</scope>
</reference>
<name>A0A8J2JDB7_9HEXA</name>
<keyword evidence="3" id="KW-1185">Reference proteome</keyword>
<evidence type="ECO:0000313" key="2">
    <source>
        <dbReference type="EMBL" id="CAG7718001.1"/>
    </source>
</evidence>
<evidence type="ECO:0000313" key="3">
    <source>
        <dbReference type="Proteomes" id="UP000708208"/>
    </source>
</evidence>
<accession>A0A8J2JDB7</accession>
<gene>
    <name evidence="1" type="ORF">AFUS01_LOCUS6201</name>
    <name evidence="2" type="ORF">AFUS01_LOCUS7425</name>
</gene>
<proteinExistence type="predicted"/>
<protein>
    <submittedName>
        <fullName evidence="1">Uncharacterized protein</fullName>
    </submittedName>
</protein>
<dbReference type="EMBL" id="CAJVCH010050190">
    <property type="protein sequence ID" value="CAG7718001.1"/>
    <property type="molecule type" value="Genomic_DNA"/>
</dbReference>
<feature type="non-terminal residue" evidence="1">
    <location>
        <position position="1"/>
    </location>
</feature>
<organism evidence="1 3">
    <name type="scientific">Allacma fusca</name>
    <dbReference type="NCBI Taxonomy" id="39272"/>
    <lineage>
        <taxon>Eukaryota</taxon>
        <taxon>Metazoa</taxon>
        <taxon>Ecdysozoa</taxon>
        <taxon>Arthropoda</taxon>
        <taxon>Hexapoda</taxon>
        <taxon>Collembola</taxon>
        <taxon>Symphypleona</taxon>
        <taxon>Sminthuridae</taxon>
        <taxon>Allacma</taxon>
    </lineage>
</organism>
<comment type="caution">
    <text evidence="1">The sequence shown here is derived from an EMBL/GenBank/DDBJ whole genome shotgun (WGS) entry which is preliminary data.</text>
</comment>
<dbReference type="Proteomes" id="UP000708208">
    <property type="component" value="Unassembled WGS sequence"/>
</dbReference>
<evidence type="ECO:0000313" key="1">
    <source>
        <dbReference type="EMBL" id="CAG7716707.1"/>
    </source>
</evidence>
<dbReference type="EMBL" id="CAJVCH010040569">
    <property type="protein sequence ID" value="CAG7716707.1"/>
    <property type="molecule type" value="Genomic_DNA"/>
</dbReference>